<dbReference type="InterPro" id="IPR000917">
    <property type="entry name" value="Sulfatase_N"/>
</dbReference>
<evidence type="ECO:0000259" key="6">
    <source>
        <dbReference type="Pfam" id="PF00884"/>
    </source>
</evidence>
<protein>
    <submittedName>
        <fullName evidence="7">Arylsulfatase</fullName>
    </submittedName>
</protein>
<evidence type="ECO:0000256" key="5">
    <source>
        <dbReference type="SAM" id="SignalP"/>
    </source>
</evidence>
<evidence type="ECO:0000313" key="7">
    <source>
        <dbReference type="EMBL" id="BDS08562.1"/>
    </source>
</evidence>
<dbReference type="EMBL" id="AP026866">
    <property type="protein sequence ID" value="BDS08562.1"/>
    <property type="molecule type" value="Genomic_DNA"/>
</dbReference>
<dbReference type="Pfam" id="PF00884">
    <property type="entry name" value="Sulfatase"/>
    <property type="match status" value="1"/>
</dbReference>
<dbReference type="InterPro" id="IPR050738">
    <property type="entry name" value="Sulfatase"/>
</dbReference>
<feature type="signal peptide" evidence="5">
    <location>
        <begin position="1"/>
        <end position="19"/>
    </location>
</feature>
<feature type="domain" description="Sulfatase N-terminal" evidence="6">
    <location>
        <begin position="23"/>
        <end position="341"/>
    </location>
</feature>
<dbReference type="PANTHER" id="PTHR42693:SF53">
    <property type="entry name" value="ENDO-4-O-SULFATASE"/>
    <property type="match status" value="1"/>
</dbReference>
<reference evidence="7" key="1">
    <citation type="submission" date="2024-07" db="EMBL/GenBank/DDBJ databases">
        <title>Complete genome sequence of Verrucomicrobiaceae bacterium NT6N.</title>
        <authorList>
            <person name="Huang C."/>
            <person name="Takami H."/>
            <person name="Hamasaki K."/>
        </authorList>
    </citation>
    <scope>NUCLEOTIDE SEQUENCE</scope>
    <source>
        <strain evidence="7">NT6N</strain>
    </source>
</reference>
<keyword evidence="4" id="KW-0106">Calcium</keyword>
<keyword evidence="5" id="KW-0732">Signal</keyword>
<keyword evidence="2" id="KW-0479">Metal-binding</keyword>
<dbReference type="AlphaFoldDB" id="A0AAT9FRE6"/>
<dbReference type="Gene3D" id="3.40.720.10">
    <property type="entry name" value="Alkaline Phosphatase, subunit A"/>
    <property type="match status" value="1"/>
</dbReference>
<dbReference type="PROSITE" id="PS00149">
    <property type="entry name" value="SULFATASE_2"/>
    <property type="match status" value="1"/>
</dbReference>
<feature type="chain" id="PRO_5043714638" evidence="5">
    <location>
        <begin position="20"/>
        <end position="480"/>
    </location>
</feature>
<dbReference type="Gene3D" id="3.30.1120.10">
    <property type="match status" value="1"/>
</dbReference>
<evidence type="ECO:0000256" key="4">
    <source>
        <dbReference type="ARBA" id="ARBA00022837"/>
    </source>
</evidence>
<gene>
    <name evidence="7" type="ORF">NT6N_36020</name>
</gene>
<comment type="similarity">
    <text evidence="1">Belongs to the sulfatase family.</text>
</comment>
<proteinExistence type="inferred from homology"/>
<keyword evidence="3" id="KW-0378">Hydrolase</keyword>
<dbReference type="InterPro" id="IPR024607">
    <property type="entry name" value="Sulfatase_CS"/>
</dbReference>
<dbReference type="GO" id="GO:0004065">
    <property type="term" value="F:arylsulfatase activity"/>
    <property type="evidence" value="ECO:0007669"/>
    <property type="project" value="TreeGrafter"/>
</dbReference>
<evidence type="ECO:0000256" key="3">
    <source>
        <dbReference type="ARBA" id="ARBA00022801"/>
    </source>
</evidence>
<sequence>MRIFIQAAITLVLSQPVTAAEQPNIIVIVADDMGYGDLGFTGHPKIKTPHLDALAKGGATFNHFYSPAQVCSPTRSAMLTGRMPHRHGIYSFIGGSSGNLTHLPKSEVTITQTLRKAGYQTAIIGKWHCSLNQIQQKNAKIPSMDHYGFDYWFCSDDNAKIINKPHWIRNGEDEGTKHGLAANIVGYEAVHWLKHVRINDKPFIQFVHFYEPHWYVVGPGDLVSNYLETATKNEHEAHYFAAITNVDREIGNITKALEVLGLKENTVILFSSDHGPAKLGEGKTNRNYGTAHPYRGHKYGLWDGSIHVPGIVHWPATVKPGMVIDTPAGSIDWFPTICDITRAARPAGRELDGQSLYPLLQGKAMTRKTPLQWHHYNTNVKNSPNPNAVMRVGNYVICGFYTPESQPQRASWKEAHITNIKQGKIVRYALYDIIKDPQQKNDVSQKNLKVFNQLKAQLHDAHEVYKRESVGWKGATPLYP</sequence>
<dbReference type="InterPro" id="IPR017850">
    <property type="entry name" value="Alkaline_phosphatase_core_sf"/>
</dbReference>
<evidence type="ECO:0000256" key="2">
    <source>
        <dbReference type="ARBA" id="ARBA00022723"/>
    </source>
</evidence>
<organism evidence="7">
    <name type="scientific">Oceaniferula spumae</name>
    <dbReference type="NCBI Taxonomy" id="2979115"/>
    <lineage>
        <taxon>Bacteria</taxon>
        <taxon>Pseudomonadati</taxon>
        <taxon>Verrucomicrobiota</taxon>
        <taxon>Verrucomicrobiia</taxon>
        <taxon>Verrucomicrobiales</taxon>
        <taxon>Verrucomicrobiaceae</taxon>
        <taxon>Oceaniferula</taxon>
    </lineage>
</organism>
<dbReference type="SUPFAM" id="SSF53649">
    <property type="entry name" value="Alkaline phosphatase-like"/>
    <property type="match status" value="1"/>
</dbReference>
<dbReference type="KEGG" id="osu:NT6N_36020"/>
<name>A0AAT9FRE6_9BACT</name>
<dbReference type="PANTHER" id="PTHR42693">
    <property type="entry name" value="ARYLSULFATASE FAMILY MEMBER"/>
    <property type="match status" value="1"/>
</dbReference>
<dbReference type="GO" id="GO:0046872">
    <property type="term" value="F:metal ion binding"/>
    <property type="evidence" value="ECO:0007669"/>
    <property type="project" value="UniProtKB-KW"/>
</dbReference>
<evidence type="ECO:0000256" key="1">
    <source>
        <dbReference type="ARBA" id="ARBA00008779"/>
    </source>
</evidence>
<accession>A0AAT9FRE6</accession>